<dbReference type="AlphaFoldDB" id="A0A6J5VZ15"/>
<protein>
    <submittedName>
        <fullName evidence="1">Uncharacterized protein</fullName>
    </submittedName>
</protein>
<proteinExistence type="predicted"/>
<accession>A0A6J5VZ15</accession>
<evidence type="ECO:0000313" key="2">
    <source>
        <dbReference type="Proteomes" id="UP000507245"/>
    </source>
</evidence>
<keyword evidence="2" id="KW-1185">Reference proteome</keyword>
<dbReference type="Proteomes" id="UP000507245">
    <property type="component" value="Unassembled WGS sequence"/>
</dbReference>
<organism evidence="1 2">
    <name type="scientific">Prunus armeniaca</name>
    <name type="common">Apricot</name>
    <name type="synonym">Armeniaca vulgaris</name>
    <dbReference type="NCBI Taxonomy" id="36596"/>
    <lineage>
        <taxon>Eukaryota</taxon>
        <taxon>Viridiplantae</taxon>
        <taxon>Streptophyta</taxon>
        <taxon>Embryophyta</taxon>
        <taxon>Tracheophyta</taxon>
        <taxon>Spermatophyta</taxon>
        <taxon>Magnoliopsida</taxon>
        <taxon>eudicotyledons</taxon>
        <taxon>Gunneridae</taxon>
        <taxon>Pentapetalae</taxon>
        <taxon>rosids</taxon>
        <taxon>fabids</taxon>
        <taxon>Rosales</taxon>
        <taxon>Rosaceae</taxon>
        <taxon>Amygdaloideae</taxon>
        <taxon>Amygdaleae</taxon>
        <taxon>Prunus</taxon>
    </lineage>
</organism>
<gene>
    <name evidence="1" type="ORF">ORAREDHAP_LOCUS1578</name>
</gene>
<dbReference type="EMBL" id="CAEKKB010000001">
    <property type="protein sequence ID" value="CAB4292927.1"/>
    <property type="molecule type" value="Genomic_DNA"/>
</dbReference>
<evidence type="ECO:0000313" key="1">
    <source>
        <dbReference type="EMBL" id="CAB4292927.1"/>
    </source>
</evidence>
<sequence length="119" mass="13785">MVASSRYVFTIPRSMHEKHLLVHPIARQKKSFSGSELLTSGNRDGEKTRKLRKALTNRLCLPTEPLNTESYTIEMAFDPQTLHLSRASDNRIRPPVNFLLLVEREDDPYMNKIPHWIGQ</sequence>
<reference evidence="2" key="1">
    <citation type="journal article" date="2020" name="Genome Biol.">
        <title>Gamete binning: chromosome-level and haplotype-resolved genome assembly enabled by high-throughput single-cell sequencing of gamete genomes.</title>
        <authorList>
            <person name="Campoy J.A."/>
            <person name="Sun H."/>
            <person name="Goel M."/>
            <person name="Jiao W.-B."/>
            <person name="Folz-Donahue K."/>
            <person name="Wang N."/>
            <person name="Rubio M."/>
            <person name="Liu C."/>
            <person name="Kukat C."/>
            <person name="Ruiz D."/>
            <person name="Huettel B."/>
            <person name="Schneeberger K."/>
        </authorList>
    </citation>
    <scope>NUCLEOTIDE SEQUENCE [LARGE SCALE GENOMIC DNA]</scope>
    <source>
        <strain evidence="2">cv. Rojo Pasion</strain>
    </source>
</reference>
<name>A0A6J5VZ15_PRUAR</name>